<dbReference type="GO" id="GO:0008270">
    <property type="term" value="F:zinc ion binding"/>
    <property type="evidence" value="ECO:0007669"/>
    <property type="project" value="UniProtKB-KW"/>
</dbReference>
<evidence type="ECO:0000259" key="9">
    <source>
        <dbReference type="PROSITE" id="PS50114"/>
    </source>
</evidence>
<gene>
    <name evidence="10" type="ORF">MNOR_LOCUS23379</name>
</gene>
<dbReference type="AlphaFoldDB" id="A0AAV2RC18"/>
<reference evidence="10 11" key="1">
    <citation type="submission" date="2024-05" db="EMBL/GenBank/DDBJ databases">
        <authorList>
            <person name="Wallberg A."/>
        </authorList>
    </citation>
    <scope>NUCLEOTIDE SEQUENCE [LARGE SCALE GENOMIC DNA]</scope>
</reference>
<keyword evidence="4 7" id="KW-0863">Zinc-finger</keyword>
<evidence type="ECO:0000313" key="10">
    <source>
        <dbReference type="EMBL" id="CAL4122657.1"/>
    </source>
</evidence>
<dbReference type="InterPro" id="IPR039050">
    <property type="entry name" value="GATAD1"/>
</dbReference>
<evidence type="ECO:0000256" key="2">
    <source>
        <dbReference type="ARBA" id="ARBA00014943"/>
    </source>
</evidence>
<dbReference type="InterPro" id="IPR000679">
    <property type="entry name" value="Znf_GATA"/>
</dbReference>
<protein>
    <recommendedName>
        <fullName evidence="2">GATA zinc finger domain-containing protein 1</fullName>
    </recommendedName>
</protein>
<feature type="non-terminal residue" evidence="10">
    <location>
        <position position="283"/>
    </location>
</feature>
<feature type="compositionally biased region" description="Basic and acidic residues" evidence="8">
    <location>
        <begin position="51"/>
        <end position="77"/>
    </location>
</feature>
<dbReference type="GO" id="GO:0043565">
    <property type="term" value="F:sequence-specific DNA binding"/>
    <property type="evidence" value="ECO:0007669"/>
    <property type="project" value="InterPro"/>
</dbReference>
<feature type="compositionally biased region" description="Basic residues" evidence="8">
    <location>
        <begin position="111"/>
        <end position="120"/>
    </location>
</feature>
<keyword evidence="3" id="KW-0479">Metal-binding</keyword>
<keyword evidence="5" id="KW-0862">Zinc</keyword>
<evidence type="ECO:0000256" key="8">
    <source>
        <dbReference type="SAM" id="MobiDB-lite"/>
    </source>
</evidence>
<evidence type="ECO:0000256" key="5">
    <source>
        <dbReference type="ARBA" id="ARBA00022833"/>
    </source>
</evidence>
<dbReference type="PANTHER" id="PTHR13340:SF2">
    <property type="entry name" value="GATA ZINC FINGER DOMAIN-CONTAINING PROTEIN 1"/>
    <property type="match status" value="1"/>
</dbReference>
<dbReference type="PANTHER" id="PTHR13340">
    <property type="entry name" value="GATA ZINC FINGER DOMAIN-CONTAINING"/>
    <property type="match status" value="1"/>
</dbReference>
<dbReference type="GO" id="GO:0006325">
    <property type="term" value="P:chromatin organization"/>
    <property type="evidence" value="ECO:0007669"/>
    <property type="project" value="TreeGrafter"/>
</dbReference>
<evidence type="ECO:0000256" key="3">
    <source>
        <dbReference type="ARBA" id="ARBA00022723"/>
    </source>
</evidence>
<dbReference type="Proteomes" id="UP001497623">
    <property type="component" value="Unassembled WGS sequence"/>
</dbReference>
<evidence type="ECO:0000256" key="1">
    <source>
        <dbReference type="ARBA" id="ARBA00004123"/>
    </source>
</evidence>
<dbReference type="PROSITE" id="PS50114">
    <property type="entry name" value="GATA_ZN_FINGER_2"/>
    <property type="match status" value="1"/>
</dbReference>
<dbReference type="GO" id="GO:0005634">
    <property type="term" value="C:nucleus"/>
    <property type="evidence" value="ECO:0007669"/>
    <property type="project" value="UniProtKB-SubCell"/>
</dbReference>
<feature type="region of interest" description="Disordered" evidence="8">
    <location>
        <begin position="36"/>
        <end position="134"/>
    </location>
</feature>
<comment type="caution">
    <text evidence="10">The sequence shown here is derived from an EMBL/GenBank/DDBJ whole genome shotgun (WGS) entry which is preliminary data.</text>
</comment>
<keyword evidence="11" id="KW-1185">Reference proteome</keyword>
<name>A0AAV2RC18_MEGNR</name>
<evidence type="ECO:0000256" key="6">
    <source>
        <dbReference type="ARBA" id="ARBA00023242"/>
    </source>
</evidence>
<organism evidence="10 11">
    <name type="scientific">Meganyctiphanes norvegica</name>
    <name type="common">Northern krill</name>
    <name type="synonym">Thysanopoda norvegica</name>
    <dbReference type="NCBI Taxonomy" id="48144"/>
    <lineage>
        <taxon>Eukaryota</taxon>
        <taxon>Metazoa</taxon>
        <taxon>Ecdysozoa</taxon>
        <taxon>Arthropoda</taxon>
        <taxon>Crustacea</taxon>
        <taxon>Multicrustacea</taxon>
        <taxon>Malacostraca</taxon>
        <taxon>Eumalacostraca</taxon>
        <taxon>Eucarida</taxon>
        <taxon>Euphausiacea</taxon>
        <taxon>Euphausiidae</taxon>
        <taxon>Meganyctiphanes</taxon>
    </lineage>
</organism>
<evidence type="ECO:0000256" key="7">
    <source>
        <dbReference type="PROSITE-ProRule" id="PRU00094"/>
    </source>
</evidence>
<keyword evidence="6" id="KW-0539">Nucleus</keyword>
<comment type="subcellular location">
    <subcellularLocation>
        <location evidence="1">Nucleus</location>
    </subcellularLocation>
</comment>
<sequence length="283" mass="32671">MVFGVKPKCTKCDSEESTIWQKDEKDQVLCTECFHSHSVSTNKKQLSPKGKQKDEKGKLEDEIEIKQEKDDEKPMEIDEKDADESNGNGGKDEDHDGDREKDSSKNEKKETKRKTRKGRQGNKGNIPKGKGRRYIFKKSATKAPTAVATPVTSQYLFYKNSYFKVKNLTDFIGFDRKTGKIGHIFKIGIGDRIAHITLFMHLNFTTSERSLIFRRQRSVIGPEEDIPRKLEYMEFVCHAPSDYFKDRTSPYSTQIYQPHSCFVWTRMGPQIKPIEKAKELMAK</sequence>
<accession>A0AAV2RC18</accession>
<feature type="compositionally biased region" description="Basic and acidic residues" evidence="8">
    <location>
        <begin position="90"/>
        <end position="110"/>
    </location>
</feature>
<evidence type="ECO:0000313" key="11">
    <source>
        <dbReference type="Proteomes" id="UP001497623"/>
    </source>
</evidence>
<dbReference type="GO" id="GO:0006355">
    <property type="term" value="P:regulation of DNA-templated transcription"/>
    <property type="evidence" value="ECO:0007669"/>
    <property type="project" value="InterPro"/>
</dbReference>
<proteinExistence type="predicted"/>
<evidence type="ECO:0000256" key="4">
    <source>
        <dbReference type="ARBA" id="ARBA00022771"/>
    </source>
</evidence>
<dbReference type="EMBL" id="CAXKWB010020543">
    <property type="protein sequence ID" value="CAL4122657.1"/>
    <property type="molecule type" value="Genomic_DNA"/>
</dbReference>
<feature type="domain" description="GATA-type" evidence="9">
    <location>
        <begin position="8"/>
        <end position="56"/>
    </location>
</feature>